<evidence type="ECO:0000256" key="4">
    <source>
        <dbReference type="ARBA" id="ARBA00023004"/>
    </source>
</evidence>
<keyword evidence="8" id="KW-1185">Reference proteome</keyword>
<name>A0A069E2L2_9PROT</name>
<dbReference type="EMBL" id="ARYH01000001">
    <property type="protein sequence ID" value="KCZ84325.1"/>
    <property type="molecule type" value="Genomic_DNA"/>
</dbReference>
<protein>
    <submittedName>
        <fullName evidence="7">Radical SAM domain-containing protein</fullName>
    </submittedName>
</protein>
<dbReference type="Pfam" id="PF04055">
    <property type="entry name" value="Radical_SAM"/>
    <property type="match status" value="1"/>
</dbReference>
<dbReference type="PANTHER" id="PTHR11228">
    <property type="entry name" value="RADICAL SAM DOMAIN PROTEIN"/>
    <property type="match status" value="1"/>
</dbReference>
<evidence type="ECO:0000313" key="7">
    <source>
        <dbReference type="EMBL" id="KCZ84325.1"/>
    </source>
</evidence>
<dbReference type="Proteomes" id="UP000027446">
    <property type="component" value="Unassembled WGS sequence"/>
</dbReference>
<feature type="domain" description="Radical SAM core" evidence="6">
    <location>
        <begin position="37"/>
        <end position="182"/>
    </location>
</feature>
<evidence type="ECO:0000256" key="5">
    <source>
        <dbReference type="ARBA" id="ARBA00023014"/>
    </source>
</evidence>
<reference evidence="7 8" key="1">
    <citation type="journal article" date="2014" name="Antonie Van Leeuwenhoek">
        <title>Hyphomonas beringensis sp. nov. and Hyphomonas chukchiensis sp. nov., isolated from surface seawater of the Bering Sea and Chukchi Sea.</title>
        <authorList>
            <person name="Li C."/>
            <person name="Lai Q."/>
            <person name="Li G."/>
            <person name="Dong C."/>
            <person name="Wang J."/>
            <person name="Liao Y."/>
            <person name="Shao Z."/>
        </authorList>
    </citation>
    <scope>NUCLEOTIDE SEQUENCE [LARGE SCALE GENOMIC DNA]</scope>
    <source>
        <strain evidence="7 8">MHS-3</strain>
    </source>
</reference>
<dbReference type="SFLD" id="SFLDG01067">
    <property type="entry name" value="SPASM/twitch_domain_containing"/>
    <property type="match status" value="1"/>
</dbReference>
<evidence type="ECO:0000313" key="8">
    <source>
        <dbReference type="Proteomes" id="UP000027446"/>
    </source>
</evidence>
<dbReference type="Gene3D" id="3.20.20.70">
    <property type="entry name" value="Aldolase class I"/>
    <property type="match status" value="1"/>
</dbReference>
<dbReference type="AlphaFoldDB" id="A0A069E2L2"/>
<dbReference type="GO" id="GO:0046872">
    <property type="term" value="F:metal ion binding"/>
    <property type="evidence" value="ECO:0007669"/>
    <property type="project" value="UniProtKB-KW"/>
</dbReference>
<dbReference type="RefSeq" id="WP_035568961.1">
    <property type="nucleotide sequence ID" value="NZ_ARYH01000001.1"/>
</dbReference>
<organism evidence="7 8">
    <name type="scientific">Hyphomonas adhaerens MHS-3</name>
    <dbReference type="NCBI Taxonomy" id="1280949"/>
    <lineage>
        <taxon>Bacteria</taxon>
        <taxon>Pseudomonadati</taxon>
        <taxon>Pseudomonadota</taxon>
        <taxon>Alphaproteobacteria</taxon>
        <taxon>Hyphomonadales</taxon>
        <taxon>Hyphomonadaceae</taxon>
        <taxon>Hyphomonas</taxon>
    </lineage>
</organism>
<dbReference type="SFLD" id="SFLDS00029">
    <property type="entry name" value="Radical_SAM"/>
    <property type="match status" value="1"/>
</dbReference>
<comment type="caution">
    <text evidence="7">The sequence shown here is derived from an EMBL/GenBank/DDBJ whole genome shotgun (WGS) entry which is preliminary data.</text>
</comment>
<keyword evidence="2" id="KW-0949">S-adenosyl-L-methionine</keyword>
<evidence type="ECO:0000256" key="2">
    <source>
        <dbReference type="ARBA" id="ARBA00022691"/>
    </source>
</evidence>
<keyword evidence="3" id="KW-0479">Metal-binding</keyword>
<dbReference type="InterPro" id="IPR050377">
    <property type="entry name" value="Radical_SAM_PqqE_MftC-like"/>
</dbReference>
<dbReference type="eggNOG" id="COG0535">
    <property type="taxonomic scope" value="Bacteria"/>
</dbReference>
<dbReference type="OrthoDB" id="9810775at2"/>
<dbReference type="SUPFAM" id="SSF102114">
    <property type="entry name" value="Radical SAM enzymes"/>
    <property type="match status" value="1"/>
</dbReference>
<dbReference type="InterPro" id="IPR007197">
    <property type="entry name" value="rSAM"/>
</dbReference>
<dbReference type="STRING" id="1280949.HAD_01560"/>
<dbReference type="CDD" id="cd01335">
    <property type="entry name" value="Radical_SAM"/>
    <property type="match status" value="1"/>
</dbReference>
<evidence type="ECO:0000259" key="6">
    <source>
        <dbReference type="Pfam" id="PF04055"/>
    </source>
</evidence>
<dbReference type="GO" id="GO:0003824">
    <property type="term" value="F:catalytic activity"/>
    <property type="evidence" value="ECO:0007669"/>
    <property type="project" value="InterPro"/>
</dbReference>
<dbReference type="InterPro" id="IPR013785">
    <property type="entry name" value="Aldolase_TIM"/>
</dbReference>
<dbReference type="PATRIC" id="fig|1280949.3.peg.319"/>
<keyword evidence="4" id="KW-0408">Iron</keyword>
<dbReference type="GO" id="GO:0051536">
    <property type="term" value="F:iron-sulfur cluster binding"/>
    <property type="evidence" value="ECO:0007669"/>
    <property type="project" value="UniProtKB-KW"/>
</dbReference>
<accession>A0A069E2L2</accession>
<evidence type="ECO:0000256" key="3">
    <source>
        <dbReference type="ARBA" id="ARBA00022723"/>
    </source>
</evidence>
<keyword evidence="5" id="KW-0411">Iron-sulfur</keyword>
<dbReference type="PANTHER" id="PTHR11228:SF7">
    <property type="entry name" value="PQQA PEPTIDE CYCLASE"/>
    <property type="match status" value="1"/>
</dbReference>
<evidence type="ECO:0000256" key="1">
    <source>
        <dbReference type="ARBA" id="ARBA00001966"/>
    </source>
</evidence>
<sequence>MADTDFPAEKFTHPDFTAKGETRASVAWTGLKTLWFNTGTLCNIECRNCYILSSPKNDRLVYLTLADVMPYLDEVDRMTPDGVEIGITGGEPFMCPDILPIMEAILFREHSLLLLTNAMRPMMRPRIREGLCRLRDNGLAEKLTLRVSLDSHDPALHDAERGEGAFEEACAGLRWLADEGFQVAIAGRQSLHEDEAAARAGYGALASSLGLSLDAADPKQLVLFPEMIPQDDPPEITTACWGILDKVPESIMCADQRMVIRRKDAARATVTACTLLVDDPAFELGHTLKQATAEPVKLNHPWCASFCVLGGGSCSA</sequence>
<proteinExistence type="predicted"/>
<dbReference type="InterPro" id="IPR058240">
    <property type="entry name" value="rSAM_sf"/>
</dbReference>
<comment type="cofactor">
    <cofactor evidence="1">
        <name>[4Fe-4S] cluster</name>
        <dbReference type="ChEBI" id="CHEBI:49883"/>
    </cofactor>
</comment>
<gene>
    <name evidence="7" type="ORF">HAD_01560</name>
</gene>